<feature type="compositionally biased region" description="Low complexity" evidence="4">
    <location>
        <begin position="332"/>
        <end position="341"/>
    </location>
</feature>
<evidence type="ECO:0000259" key="6">
    <source>
        <dbReference type="PROSITE" id="PS51319"/>
    </source>
</evidence>
<evidence type="ECO:0000256" key="2">
    <source>
        <dbReference type="ARBA" id="ARBA00023242"/>
    </source>
</evidence>
<dbReference type="Pfam" id="PF08711">
    <property type="entry name" value="Med26"/>
    <property type="match status" value="2"/>
</dbReference>
<dbReference type="InterPro" id="IPR000313">
    <property type="entry name" value="PWWP_dom"/>
</dbReference>
<feature type="domain" description="PWWP" evidence="5">
    <location>
        <begin position="9"/>
        <end position="76"/>
    </location>
</feature>
<feature type="domain" description="DEK-C" evidence="7">
    <location>
        <begin position="266"/>
        <end position="321"/>
    </location>
</feature>
<evidence type="ECO:0000256" key="3">
    <source>
        <dbReference type="PROSITE-ProRule" id="PRU00649"/>
    </source>
</evidence>
<feature type="region of interest" description="Disordered" evidence="4">
    <location>
        <begin position="120"/>
        <end position="265"/>
    </location>
</feature>
<dbReference type="PROSITE" id="PS50812">
    <property type="entry name" value="PWWP"/>
    <property type="match status" value="1"/>
</dbReference>
<dbReference type="SUPFAM" id="SSF63748">
    <property type="entry name" value="Tudor/PWWP/MBT"/>
    <property type="match status" value="1"/>
</dbReference>
<dbReference type="CDD" id="cd05162">
    <property type="entry name" value="PWWP"/>
    <property type="match status" value="1"/>
</dbReference>
<reference evidence="8" key="1">
    <citation type="submission" date="2023-08" db="EMBL/GenBank/DDBJ databases">
        <title>Reference Genome Resource for the Citrus Pathogen Phytophthora citrophthora.</title>
        <authorList>
            <person name="Moller H."/>
            <person name="Coetzee B."/>
            <person name="Rose L.J."/>
            <person name="Van Niekerk J.M."/>
        </authorList>
    </citation>
    <scope>NUCLEOTIDE SEQUENCE</scope>
    <source>
        <strain evidence="8">STE-U-9442</strain>
    </source>
</reference>
<feature type="compositionally biased region" description="Basic residues" evidence="4">
    <location>
        <begin position="180"/>
        <end position="196"/>
    </location>
</feature>
<evidence type="ECO:0000313" key="9">
    <source>
        <dbReference type="Proteomes" id="UP001259832"/>
    </source>
</evidence>
<keyword evidence="9" id="KW-1185">Reference proteome</keyword>
<evidence type="ECO:0000256" key="1">
    <source>
        <dbReference type="ARBA" id="ARBA00004123"/>
    </source>
</evidence>
<feature type="compositionally biased region" description="Pro residues" evidence="4">
    <location>
        <begin position="342"/>
        <end position="356"/>
    </location>
</feature>
<dbReference type="AlphaFoldDB" id="A0AAD9GYW9"/>
<dbReference type="Proteomes" id="UP001259832">
    <property type="component" value="Unassembled WGS sequence"/>
</dbReference>
<comment type="subcellular location">
    <subcellularLocation>
        <location evidence="1 3">Nucleus</location>
    </subcellularLocation>
</comment>
<dbReference type="EMBL" id="JASMQC010000003">
    <property type="protein sequence ID" value="KAK1946813.1"/>
    <property type="molecule type" value="Genomic_DNA"/>
</dbReference>
<dbReference type="Pfam" id="PF08766">
    <property type="entry name" value="DEK_C"/>
    <property type="match status" value="1"/>
</dbReference>
<dbReference type="SUPFAM" id="SSF109715">
    <property type="entry name" value="DEK C-terminal domain"/>
    <property type="match status" value="1"/>
</dbReference>
<evidence type="ECO:0000256" key="4">
    <source>
        <dbReference type="SAM" id="MobiDB-lite"/>
    </source>
</evidence>
<gene>
    <name evidence="8" type="ORF">P3T76_002365</name>
</gene>
<keyword evidence="2 3" id="KW-0539">Nucleus</keyword>
<organism evidence="8 9">
    <name type="scientific">Phytophthora citrophthora</name>
    <dbReference type="NCBI Taxonomy" id="4793"/>
    <lineage>
        <taxon>Eukaryota</taxon>
        <taxon>Sar</taxon>
        <taxon>Stramenopiles</taxon>
        <taxon>Oomycota</taxon>
        <taxon>Peronosporomycetes</taxon>
        <taxon>Peronosporales</taxon>
        <taxon>Peronosporaceae</taxon>
        <taxon>Phytophthora</taxon>
    </lineage>
</organism>
<dbReference type="PROSITE" id="PS51998">
    <property type="entry name" value="DEK_C"/>
    <property type="match status" value="1"/>
</dbReference>
<evidence type="ECO:0000259" key="5">
    <source>
        <dbReference type="PROSITE" id="PS50812"/>
    </source>
</evidence>
<dbReference type="PANTHER" id="PTHR46554">
    <property type="entry name" value="MEDIATOR OF RNA POLYMERASE II TRANSCRIPTION SUBUNIT 26A-RELATED"/>
    <property type="match status" value="1"/>
</dbReference>
<dbReference type="PROSITE" id="PS51319">
    <property type="entry name" value="TFIIS_N"/>
    <property type="match status" value="2"/>
</dbReference>
<feature type="compositionally biased region" description="Basic and acidic residues" evidence="4">
    <location>
        <begin position="368"/>
        <end position="380"/>
    </location>
</feature>
<feature type="region of interest" description="Disordered" evidence="4">
    <location>
        <begin position="324"/>
        <end position="399"/>
    </location>
</feature>
<dbReference type="PANTHER" id="PTHR46554:SF2">
    <property type="entry name" value="TFIIS N-TERMINAL DOMAIN-CONTAINING PROTEIN"/>
    <property type="match status" value="1"/>
</dbReference>
<evidence type="ECO:0000259" key="7">
    <source>
        <dbReference type="PROSITE" id="PS51998"/>
    </source>
</evidence>
<evidence type="ECO:0008006" key="10">
    <source>
        <dbReference type="Google" id="ProtNLM"/>
    </source>
</evidence>
<dbReference type="Pfam" id="PF00855">
    <property type="entry name" value="PWWP"/>
    <property type="match status" value="1"/>
</dbReference>
<dbReference type="InterPro" id="IPR017923">
    <property type="entry name" value="TFIIS_N"/>
</dbReference>
<feature type="compositionally biased region" description="Acidic residues" evidence="4">
    <location>
        <begin position="153"/>
        <end position="175"/>
    </location>
</feature>
<dbReference type="GO" id="GO:0005634">
    <property type="term" value="C:nucleus"/>
    <property type="evidence" value="ECO:0007669"/>
    <property type="project" value="UniProtKB-SubCell"/>
</dbReference>
<dbReference type="SMART" id="SM00509">
    <property type="entry name" value="TFS2N"/>
    <property type="match status" value="2"/>
</dbReference>
<proteinExistence type="predicted"/>
<protein>
    <recommendedName>
        <fullName evidence="10">TFIIS N-terminal domain-containing protein</fullName>
    </recommendedName>
</protein>
<dbReference type="SUPFAM" id="SSF47676">
    <property type="entry name" value="Conserved domain common to transcription factors TFIIS, elongin A, CRSP70"/>
    <property type="match status" value="3"/>
</dbReference>
<name>A0AAD9GYW9_9STRA</name>
<dbReference type="InterPro" id="IPR003617">
    <property type="entry name" value="TFIIS/CRSP70_N_sub"/>
</dbReference>
<accession>A0AAD9GYW9</accession>
<dbReference type="InterPro" id="IPR014876">
    <property type="entry name" value="DEK_C"/>
</dbReference>
<feature type="compositionally biased region" description="Basic and acidic residues" evidence="4">
    <location>
        <begin position="197"/>
        <end position="217"/>
    </location>
</feature>
<feature type="domain" description="TFIIS N-terminal" evidence="6">
    <location>
        <begin position="586"/>
        <end position="663"/>
    </location>
</feature>
<feature type="compositionally biased region" description="Low complexity" evidence="4">
    <location>
        <begin position="357"/>
        <end position="367"/>
    </location>
</feature>
<dbReference type="InterPro" id="IPR035441">
    <property type="entry name" value="TFIIS/LEDGF_dom_sf"/>
</dbReference>
<dbReference type="Gene3D" id="2.30.30.140">
    <property type="match status" value="1"/>
</dbReference>
<feature type="domain" description="TFIIS N-terminal" evidence="6">
    <location>
        <begin position="497"/>
        <end position="571"/>
    </location>
</feature>
<dbReference type="Gene3D" id="1.20.930.10">
    <property type="entry name" value="Conserved domain common to transcription factors TFIIS, elongin A, CRSP70"/>
    <property type="match status" value="3"/>
</dbReference>
<feature type="compositionally biased region" description="Basic and acidic residues" evidence="4">
    <location>
        <begin position="240"/>
        <end position="259"/>
    </location>
</feature>
<evidence type="ECO:0000313" key="8">
    <source>
        <dbReference type="EMBL" id="KAK1946813.1"/>
    </source>
</evidence>
<sequence>MALSDEIVPNSVGWYILEGYPWWPVYICDTFKLRPKLHLLGDGHKKILKKARDFPEDFIVVYYFGSHDFSIVGLKKGVLRPWDCAQKEQFLKGHPGHLAKKKGVMEDLTESIQEAEEYLSQPEDIRLPQHMVPSDLDPTLEPPPPELVPQEVAMEEMEEDEAMEEAPEEEFDEEEEKKKLKERKKAAKEKKKKLAKEKKEKKEKEKKEKKEKKDKDKEKKKRKSSEKKAGSPSKVSKTAAESDVKSVVVKKDGEEKKPPPPDMTTEALSIILEKEIRWILVNCPFEEMTTKTVRKQLEDRLKMDLRHHKASIKEGVARVIASMEEEDAGDSASTAPEEPTLAPAPAPAPAPVPAPTATPTSAAVAETEVAKPEVKGEVHEPAAPATSDTDVKREISTVTDEEAARVDKIEAMKKELEAGSKNLSLALELESKIMDALNSLKSLDNVDKDVLEKSTLQPKLVKLRAHRSSKISELVTLLVKKWNVDDLIPAPKPITKEEILELKEKLDDATTSHDELLVCLDQLGQMNLTIDHLKTTGIARTVSKLRQHGNDKVSAKAFELRKKWIKQLNEQSADSDSGPNPLKTLKTLNRILEQHSDGADASRLPSKQLAALDQLHTMSLNTQDIIDSKVGISVSKLRKSSNDDVAKSAKKLRKKWQAEAKAKA</sequence>
<comment type="caution">
    <text evidence="8">The sequence shown here is derived from an EMBL/GenBank/DDBJ whole genome shotgun (WGS) entry which is preliminary data.</text>
</comment>
<dbReference type="CDD" id="cd00183">
    <property type="entry name" value="TFIIS_I"/>
    <property type="match status" value="1"/>
</dbReference>